<evidence type="ECO:0000313" key="11">
    <source>
        <dbReference type="EMBL" id="SCJ63799.1"/>
    </source>
</evidence>
<dbReference type="SUPFAM" id="SSF110921">
    <property type="entry name" value="2-isopropylmalate synthase LeuA, allosteric (dimerisation) domain"/>
    <property type="match status" value="1"/>
</dbReference>
<dbReference type="PANTHER" id="PTHR43538">
    <property type="entry name" value="ALPHA-IPM SYNTHASE/HOMOCITRATE SYNTHASE"/>
    <property type="match status" value="1"/>
</dbReference>
<dbReference type="SMART" id="SM00917">
    <property type="entry name" value="LeuA_dimer"/>
    <property type="match status" value="1"/>
</dbReference>
<evidence type="ECO:0000256" key="9">
    <source>
        <dbReference type="RuleBase" id="RU003523"/>
    </source>
</evidence>
<evidence type="ECO:0000256" key="8">
    <source>
        <dbReference type="NCBIfam" id="TIGR00977"/>
    </source>
</evidence>
<comment type="pathway">
    <text evidence="1">Amino-acid biosynthesis; L-isoleucine biosynthesis; 2-oxobutanoate from pyruvate: step 1/3.</text>
</comment>
<evidence type="ECO:0000259" key="10">
    <source>
        <dbReference type="PROSITE" id="PS50991"/>
    </source>
</evidence>
<dbReference type="PANTHER" id="PTHR43538:SF1">
    <property type="entry name" value="(R)-CITRAMALATE SYNTHASE"/>
    <property type="match status" value="1"/>
</dbReference>
<dbReference type="GO" id="GO:0003852">
    <property type="term" value="F:2-isopropylmalate synthase activity"/>
    <property type="evidence" value="ECO:0007669"/>
    <property type="project" value="InterPro"/>
</dbReference>
<dbReference type="PROSITE" id="PS50991">
    <property type="entry name" value="PYR_CT"/>
    <property type="match status" value="1"/>
</dbReference>
<dbReference type="InterPro" id="IPR013709">
    <property type="entry name" value="2-isopropylmalate_synth_dimer"/>
</dbReference>
<dbReference type="InterPro" id="IPR002034">
    <property type="entry name" value="AIPM/Hcit_synth_CS"/>
</dbReference>
<dbReference type="Gene3D" id="3.30.160.270">
    <property type="match status" value="1"/>
</dbReference>
<proteinExistence type="inferred from homology"/>
<dbReference type="GO" id="GO:0009097">
    <property type="term" value="P:isoleucine biosynthetic process"/>
    <property type="evidence" value="ECO:0007669"/>
    <property type="project" value="UniProtKB-UniRule"/>
</dbReference>
<dbReference type="Pfam" id="PF22617">
    <property type="entry name" value="HCS_D2"/>
    <property type="match status" value="1"/>
</dbReference>
<dbReference type="PROSITE" id="PS00816">
    <property type="entry name" value="AIPM_HOMOCIT_SYNTH_2"/>
    <property type="match status" value="1"/>
</dbReference>
<comment type="similarity">
    <text evidence="2 9">Belongs to the alpha-IPM synthase/homocitrate synthase family.</text>
</comment>
<sequence>MQANPQSQRVWLCDSSLRDGSQGKQIAFSVADKIDIIRALDEQGIPFIEAGNPSAGPKDVQLFERMRSIPLQNSRLVAFGATRRKNCRPQDDVGLQALLAAGTEYVTVFGKSWDMQVDQVLRTTLEENLAMISDTVAYLVAQGRQVLYDAEHFFDGYRHNPTYAMQTVRAARQAGATCVILCDTNGAALPAEVGAVTAQVVRQLGGEVGIHCHDDIGCAVAASLAAVEAGARHVQGTFVGYGERCGNANLSTILPVLQLKMGYSCVAPQQLPLLTGTARHIADISNVILRSSLPFVGSGAFSHKAGMHVDAVHKNSQTFEHIDPGQVGNERHILISEVGGKAALLHSVKKIQPDIKKDDPVIEQIRETIKKKEMEGYQYESAEASLKLLILGHLKRLKPHFKLDMYRIMGEQNSNIFSLSTAIVKVTVGDGWEMTADEGKGPVNALDKATRKAVTKFYPAIQKVRLIDYKVRVVDQNTASAARVRVLIETSDGEETWTTVGTSRDIIKASLRAIVDSLEYKLSRDDGSL</sequence>
<evidence type="ECO:0000256" key="4">
    <source>
        <dbReference type="ARBA" id="ARBA00022624"/>
    </source>
</evidence>
<dbReference type="CDD" id="cd07941">
    <property type="entry name" value="DRE_TIM_LeuA3"/>
    <property type="match status" value="1"/>
</dbReference>
<dbReference type="GO" id="GO:0043714">
    <property type="term" value="F:(R)-citramalate synthase activity"/>
    <property type="evidence" value="ECO:0007669"/>
    <property type="project" value="UniProtKB-UniRule"/>
</dbReference>
<feature type="domain" description="Pyruvate carboxyltransferase" evidence="10">
    <location>
        <begin position="10"/>
        <end position="272"/>
    </location>
</feature>
<dbReference type="EMBL" id="FMHG01000001">
    <property type="protein sequence ID" value="SCJ63799.1"/>
    <property type="molecule type" value="Genomic_DNA"/>
</dbReference>
<dbReference type="SUPFAM" id="SSF51569">
    <property type="entry name" value="Aldolase"/>
    <property type="match status" value="1"/>
</dbReference>
<organism evidence="11">
    <name type="scientific">uncultured Anaerotruncus sp</name>
    <dbReference type="NCBI Taxonomy" id="905011"/>
    <lineage>
        <taxon>Bacteria</taxon>
        <taxon>Bacillati</taxon>
        <taxon>Bacillota</taxon>
        <taxon>Clostridia</taxon>
        <taxon>Eubacteriales</taxon>
        <taxon>Oscillospiraceae</taxon>
        <taxon>Anaerotruncus</taxon>
        <taxon>environmental samples</taxon>
    </lineage>
</organism>
<evidence type="ECO:0000256" key="2">
    <source>
        <dbReference type="ARBA" id="ARBA00006154"/>
    </source>
</evidence>
<dbReference type="UniPathway" id="UPA00047">
    <property type="reaction ID" value="UER00066"/>
</dbReference>
<dbReference type="InterPro" id="IPR036230">
    <property type="entry name" value="LeuA_allosteric_dom_sf"/>
</dbReference>
<comment type="catalytic activity">
    <reaction evidence="7">
        <text>pyruvate + acetyl-CoA + H2O = (3R)-citramalate + CoA + H(+)</text>
        <dbReference type="Rhea" id="RHEA:19045"/>
        <dbReference type="ChEBI" id="CHEBI:15361"/>
        <dbReference type="ChEBI" id="CHEBI:15377"/>
        <dbReference type="ChEBI" id="CHEBI:15378"/>
        <dbReference type="ChEBI" id="CHEBI:30934"/>
        <dbReference type="ChEBI" id="CHEBI:57287"/>
        <dbReference type="ChEBI" id="CHEBI:57288"/>
        <dbReference type="EC" id="2.3.3.21"/>
    </reaction>
</comment>
<evidence type="ECO:0000256" key="3">
    <source>
        <dbReference type="ARBA" id="ARBA00022605"/>
    </source>
</evidence>
<keyword evidence="11" id="KW-0012">Acyltransferase</keyword>
<dbReference type="GO" id="GO:0009098">
    <property type="term" value="P:L-leucine biosynthetic process"/>
    <property type="evidence" value="ECO:0007669"/>
    <property type="project" value="InterPro"/>
</dbReference>
<dbReference type="InterPro" id="IPR005675">
    <property type="entry name" value="Citramal_synthase"/>
</dbReference>
<keyword evidence="5 9" id="KW-0808">Transferase</keyword>
<dbReference type="NCBIfam" id="TIGR00977">
    <property type="entry name" value="citramal_synth"/>
    <property type="match status" value="1"/>
</dbReference>
<dbReference type="Pfam" id="PF08502">
    <property type="entry name" value="LeuA_dimer"/>
    <property type="match status" value="1"/>
</dbReference>
<accession>A0A1C6I1S1</accession>
<evidence type="ECO:0000256" key="7">
    <source>
        <dbReference type="ARBA" id="ARBA00048263"/>
    </source>
</evidence>
<dbReference type="InterPro" id="IPR013785">
    <property type="entry name" value="Aldolase_TIM"/>
</dbReference>
<dbReference type="EC" id="2.3.3.21" evidence="8"/>
<dbReference type="AlphaFoldDB" id="A0A1C6I1S1"/>
<evidence type="ECO:0000256" key="5">
    <source>
        <dbReference type="ARBA" id="ARBA00022679"/>
    </source>
</evidence>
<keyword evidence="4" id="KW-0412">Isoleucine biosynthesis</keyword>
<evidence type="ECO:0000256" key="6">
    <source>
        <dbReference type="ARBA" id="ARBA00023304"/>
    </source>
</evidence>
<dbReference type="Gene3D" id="1.10.238.260">
    <property type="match status" value="1"/>
</dbReference>
<reference evidence="11" key="1">
    <citation type="submission" date="2015-09" db="EMBL/GenBank/DDBJ databases">
        <authorList>
            <consortium name="Pathogen Informatics"/>
        </authorList>
    </citation>
    <scope>NUCLEOTIDE SEQUENCE</scope>
    <source>
        <strain evidence="11">2789STDY5834896</strain>
    </source>
</reference>
<keyword evidence="6" id="KW-0100">Branched-chain amino acid biosynthesis</keyword>
<dbReference type="InterPro" id="IPR000891">
    <property type="entry name" value="PYR_CT"/>
</dbReference>
<dbReference type="InterPro" id="IPR054691">
    <property type="entry name" value="LeuA/HCS_post-cat"/>
</dbReference>
<dbReference type="Pfam" id="PF00682">
    <property type="entry name" value="HMGL-like"/>
    <property type="match status" value="1"/>
</dbReference>
<dbReference type="Gene3D" id="3.20.20.70">
    <property type="entry name" value="Aldolase class I"/>
    <property type="match status" value="1"/>
</dbReference>
<gene>
    <name evidence="11" type="primary">leuA_1</name>
    <name evidence="11" type="ORF">SAMEA3545359_01180</name>
</gene>
<evidence type="ECO:0000256" key="1">
    <source>
        <dbReference type="ARBA" id="ARBA00004743"/>
    </source>
</evidence>
<keyword evidence="3" id="KW-0028">Amino-acid biosynthesis</keyword>
<dbReference type="PROSITE" id="PS00815">
    <property type="entry name" value="AIPM_HOMOCIT_SYNTH_1"/>
    <property type="match status" value="1"/>
</dbReference>
<name>A0A1C6I1S1_9FIRM</name>
<protein>
    <recommendedName>
        <fullName evidence="8">Citramalate synthase</fullName>
        <ecNumber evidence="8">2.3.3.21</ecNumber>
    </recommendedName>
</protein>